<dbReference type="InterPro" id="IPR000795">
    <property type="entry name" value="T_Tr_GTP-bd_dom"/>
</dbReference>
<proteinExistence type="predicted"/>
<dbReference type="RefSeq" id="XP_045563948.1">
    <property type="nucleotide sequence ID" value="XM_045707992.1"/>
</dbReference>
<dbReference type="CDD" id="cd16261">
    <property type="entry name" value="EF2_snRNP_III"/>
    <property type="match status" value="1"/>
</dbReference>
<dbReference type="Gene3D" id="3.30.70.870">
    <property type="entry name" value="Elongation Factor G (Translational Gtpase), domain 3"/>
    <property type="match status" value="1"/>
</dbReference>
<dbReference type="PANTHER" id="PTHR42908">
    <property type="entry name" value="TRANSLATION ELONGATION FACTOR-RELATED"/>
    <property type="match status" value="1"/>
</dbReference>
<feature type="region of interest" description="Disordered" evidence="3">
    <location>
        <begin position="922"/>
        <end position="962"/>
    </location>
</feature>
<dbReference type="GeneID" id="106587851"/>
<name>A0ABM3DYR2_SALSA</name>
<dbReference type="SUPFAM" id="SSF54980">
    <property type="entry name" value="EF-G C-terminal domain-like"/>
    <property type="match status" value="2"/>
</dbReference>
<keyword evidence="2" id="KW-0342">GTP-binding</keyword>
<feature type="region of interest" description="Disordered" evidence="3">
    <location>
        <begin position="438"/>
        <end position="496"/>
    </location>
</feature>
<reference evidence="6 7" key="1">
    <citation type="submission" date="2025-05" db="UniProtKB">
        <authorList>
            <consortium name="RefSeq"/>
        </authorList>
    </citation>
    <scope>IDENTIFICATION</scope>
</reference>
<dbReference type="InterPro" id="IPR014721">
    <property type="entry name" value="Ribsml_uS5_D2-typ_fold_subgr"/>
</dbReference>
<protein>
    <submittedName>
        <fullName evidence="6 7">Elongation factor-like GTPase 1</fullName>
    </submittedName>
</protein>
<evidence type="ECO:0000259" key="4">
    <source>
        <dbReference type="PROSITE" id="PS51722"/>
    </source>
</evidence>
<feature type="region of interest" description="Disordered" evidence="3">
    <location>
        <begin position="193"/>
        <end position="212"/>
    </location>
</feature>
<evidence type="ECO:0000313" key="6">
    <source>
        <dbReference type="RefSeq" id="XP_045563947.1"/>
    </source>
</evidence>
<feature type="domain" description="Tr-type G" evidence="4">
    <location>
        <begin position="17"/>
        <end position="269"/>
    </location>
</feature>
<dbReference type="Gene3D" id="3.30.70.240">
    <property type="match status" value="1"/>
</dbReference>
<dbReference type="InterPro" id="IPR005225">
    <property type="entry name" value="Small_GTP-bd"/>
</dbReference>
<dbReference type="InterPro" id="IPR009000">
    <property type="entry name" value="Transl_B-barrel_sf"/>
</dbReference>
<sequence length="1142" mass="126118">MGHTSLDKIKALQKNPANVRNLCILAHVDHGKTTLADSLVASNGIISSRLTGKLRYLDSREDEQIRGITMKSSAISLHYAAGEKDYLINLIDSPGHVDFSSEVSTAVRLCDGAIVIVDAVEGVCPQTQAVLRQAWLENIRPVLVINKIDRLIMELKLTSQEAYTHLQKILEQVNAVTGSLFTSKVLEDRAVKEERAEEDKEEGDIEPAECPGSEQVYDWSAGLEDSDDSQLYFSPDQGNVVFASAIDGWGFSIQQFAQIHSQRMGIRAEVLLKTLWGDFYLNAKAKKIMKGAHAKGKKPLFVQLVLDNIWSLYDAVVTRRDKEKIEKMMMSLGVKVMTRDLRHSDPKVLLSAICSQWLPVSQAVLFMVCDKLPSPLDMTSERIERLMSVGARRFHSLPLQTQELKSAFMQCSSDDTAPVIVFVSKMFMVDAKALPQNKQRPLTQEEMAQRRELARQRHTEKLAAIQQTESGEGNAQSGSTTLATTPGGDNTIGSEGVSGQMQALSLKAKPEEGKETFVAFARVYSGVVRRGQKVFVMGPKYDPAQGLRILPEGSTSVSACLPPVPHLACCTMDSLYLLMGRELEELEEVPSGNVLGIGGLEECVLKSATLSTSPALPPFIPLNFEATPIVRVAIEPKHPSEMPKLVRGMRLLNQADPCAEVLIQETGEHVLVTAGEVHLQRCLDDLRERFAKIEISASKPIIPFRETVIRPPKVDMVNEDLGKQQKVAVLHQVKESDTLHLDPSGLVTLTTPNRQATVGVRAIPLPEEVTLLLEGSADLIRTLEQACQAQREGRTLDMSTWTLDALMGLKSRLEVLLQGRKWRNAVDRIWAFGPRRYGPNILLNSVEGYQKPSVWHCLERKKGEKEGGEKADASAIRDFDNSIVSGFQLATLSGPMCEEPLMGVCFSMERWDMNFPTQRTHLDSVTEEDSNSRDASVSSGKAGGVGETPSQAEGAVAGESQGRRRAEVGAGLVDCYGPFSGQLIAAVKEACRHAFQAKPQRLMAAMYTCEIMATAEVLGRVYGVLGKREGRVLQEEMKEGTEMFIIKAVLPVAESFGFADEIRKRTSGLASPQLVFSHWEVISSDPSWVPTTEEEYLHFGEKADSANQALKYMNAVRRRKGLYVEEKIVEHGEKQRTLSKNK</sequence>
<dbReference type="CDD" id="cd01885">
    <property type="entry name" value="EF2"/>
    <property type="match status" value="1"/>
</dbReference>
<dbReference type="Proteomes" id="UP001652741">
    <property type="component" value="Chromosome ssa26"/>
</dbReference>
<dbReference type="Pfam" id="PF25118">
    <property type="entry name" value="EFL1"/>
    <property type="match status" value="1"/>
</dbReference>
<dbReference type="Gene3D" id="3.40.50.300">
    <property type="entry name" value="P-loop containing nucleotide triphosphate hydrolases"/>
    <property type="match status" value="1"/>
</dbReference>
<dbReference type="SUPFAM" id="SSF50447">
    <property type="entry name" value="Translation proteins"/>
    <property type="match status" value="1"/>
</dbReference>
<evidence type="ECO:0000313" key="7">
    <source>
        <dbReference type="RefSeq" id="XP_045563948.1"/>
    </source>
</evidence>
<dbReference type="InterPro" id="IPR000640">
    <property type="entry name" value="EFG_V-like"/>
</dbReference>
<keyword evidence="5" id="KW-1185">Reference proteome</keyword>
<accession>A0ABM3DYR2</accession>
<dbReference type="CDD" id="cd01681">
    <property type="entry name" value="aeEF2_snRNP_like_IV"/>
    <property type="match status" value="1"/>
</dbReference>
<evidence type="ECO:0000256" key="3">
    <source>
        <dbReference type="SAM" id="MobiDB-lite"/>
    </source>
</evidence>
<dbReference type="SUPFAM" id="SSF52540">
    <property type="entry name" value="P-loop containing nucleoside triphosphate hydrolases"/>
    <property type="match status" value="1"/>
</dbReference>
<dbReference type="RefSeq" id="XP_045563947.1">
    <property type="nucleotide sequence ID" value="XM_045707991.1"/>
</dbReference>
<dbReference type="SMART" id="SM00838">
    <property type="entry name" value="EFG_C"/>
    <property type="match status" value="1"/>
</dbReference>
<dbReference type="Pfam" id="PF14492">
    <property type="entry name" value="EFG_III"/>
    <property type="match status" value="1"/>
</dbReference>
<dbReference type="InterPro" id="IPR020568">
    <property type="entry name" value="Ribosomal_Su5_D2-typ_SF"/>
</dbReference>
<organism evidence="5 6">
    <name type="scientific">Salmo salar</name>
    <name type="common">Atlantic salmon</name>
    <dbReference type="NCBI Taxonomy" id="8030"/>
    <lineage>
        <taxon>Eukaryota</taxon>
        <taxon>Metazoa</taxon>
        <taxon>Chordata</taxon>
        <taxon>Craniata</taxon>
        <taxon>Vertebrata</taxon>
        <taxon>Euteleostomi</taxon>
        <taxon>Actinopterygii</taxon>
        <taxon>Neopterygii</taxon>
        <taxon>Teleostei</taxon>
        <taxon>Protacanthopterygii</taxon>
        <taxon>Salmoniformes</taxon>
        <taxon>Salmonidae</taxon>
        <taxon>Salmoninae</taxon>
        <taxon>Salmo</taxon>
    </lineage>
</organism>
<keyword evidence="1" id="KW-0547">Nucleotide-binding</keyword>
<dbReference type="InterPro" id="IPR027417">
    <property type="entry name" value="P-loop_NTPase"/>
</dbReference>
<feature type="compositionally biased region" description="Basic and acidic residues" evidence="3">
    <location>
        <begin position="447"/>
        <end position="461"/>
    </location>
</feature>
<dbReference type="InterPro" id="IPR056752">
    <property type="entry name" value="EFL1"/>
</dbReference>
<dbReference type="Pfam" id="PF00679">
    <property type="entry name" value="EFG_C"/>
    <property type="match status" value="1"/>
</dbReference>
<dbReference type="InterPro" id="IPR041095">
    <property type="entry name" value="EFG_II"/>
</dbReference>
<evidence type="ECO:0000256" key="2">
    <source>
        <dbReference type="ARBA" id="ARBA00023134"/>
    </source>
</evidence>
<dbReference type="PANTHER" id="PTHR42908:SF3">
    <property type="entry name" value="ELONGATION FACTOR-LIKE GTPASE 1"/>
    <property type="match status" value="1"/>
</dbReference>
<dbReference type="Pfam" id="PF00009">
    <property type="entry name" value="GTP_EFTU"/>
    <property type="match status" value="1"/>
</dbReference>
<dbReference type="InterPro" id="IPR035647">
    <property type="entry name" value="EFG_III/V"/>
</dbReference>
<dbReference type="SUPFAM" id="SSF54211">
    <property type="entry name" value="Ribosomal protein S5 domain 2-like"/>
    <property type="match status" value="1"/>
</dbReference>
<gene>
    <name evidence="6 7" type="primary">LOC106587851</name>
</gene>
<evidence type="ECO:0000256" key="1">
    <source>
        <dbReference type="ARBA" id="ARBA00022741"/>
    </source>
</evidence>
<dbReference type="Gene3D" id="3.90.1430.10">
    <property type="entry name" value="Yeast translation eEF2 (G' domain)"/>
    <property type="match status" value="1"/>
</dbReference>
<dbReference type="PROSITE" id="PS51722">
    <property type="entry name" value="G_TR_2"/>
    <property type="match status" value="1"/>
</dbReference>
<dbReference type="NCBIfam" id="TIGR00231">
    <property type="entry name" value="small_GTP"/>
    <property type="match status" value="1"/>
</dbReference>
<feature type="compositionally biased region" description="Polar residues" evidence="3">
    <location>
        <begin position="465"/>
        <end position="496"/>
    </location>
</feature>
<dbReference type="CDD" id="cd16268">
    <property type="entry name" value="EF2_II"/>
    <property type="match status" value="1"/>
</dbReference>
<dbReference type="PRINTS" id="PR00315">
    <property type="entry name" value="ELONGATNFCT"/>
</dbReference>
<dbReference type="CDD" id="cd04096">
    <property type="entry name" value="eEF2_snRNP_like_C"/>
    <property type="match status" value="1"/>
</dbReference>
<evidence type="ECO:0000313" key="5">
    <source>
        <dbReference type="Proteomes" id="UP001652741"/>
    </source>
</evidence>
<dbReference type="Gene3D" id="2.40.30.10">
    <property type="entry name" value="Translation factors"/>
    <property type="match status" value="1"/>
</dbReference>
<dbReference type="Gene3D" id="3.30.230.10">
    <property type="match status" value="1"/>
</dbReference>